<dbReference type="InterPro" id="IPR036322">
    <property type="entry name" value="WD40_repeat_dom_sf"/>
</dbReference>
<dbReference type="Pfam" id="PF00400">
    <property type="entry name" value="WD40"/>
    <property type="match status" value="6"/>
</dbReference>
<dbReference type="GO" id="GO:1990234">
    <property type="term" value="C:transferase complex"/>
    <property type="evidence" value="ECO:0007669"/>
    <property type="project" value="UniProtKB-ARBA"/>
</dbReference>
<dbReference type="PANTHER" id="PTHR22847">
    <property type="entry name" value="WD40 REPEAT PROTEIN"/>
    <property type="match status" value="1"/>
</dbReference>
<dbReference type="HOGENOM" id="CLU_428341_0_0_1"/>
<feature type="repeat" description="WD" evidence="3">
    <location>
        <begin position="508"/>
        <end position="549"/>
    </location>
</feature>
<dbReference type="EMBL" id="KN833114">
    <property type="protein sequence ID" value="KIM72671.1"/>
    <property type="molecule type" value="Genomic_DNA"/>
</dbReference>
<evidence type="ECO:0000256" key="1">
    <source>
        <dbReference type="ARBA" id="ARBA00022574"/>
    </source>
</evidence>
<dbReference type="STRING" id="765440.A0A0C3EY74"/>
<dbReference type="InterPro" id="IPR001680">
    <property type="entry name" value="WD40_rpt"/>
</dbReference>
<keyword evidence="5" id="KW-1185">Reference proteome</keyword>
<feature type="repeat" description="WD" evidence="3">
    <location>
        <begin position="379"/>
        <end position="420"/>
    </location>
</feature>
<dbReference type="InterPro" id="IPR019775">
    <property type="entry name" value="WD40_repeat_CS"/>
</dbReference>
<evidence type="ECO:0000256" key="2">
    <source>
        <dbReference type="ARBA" id="ARBA00022737"/>
    </source>
</evidence>
<dbReference type="PROSITE" id="PS50082">
    <property type="entry name" value="WD_REPEATS_2"/>
    <property type="match status" value="6"/>
</dbReference>
<dbReference type="PRINTS" id="PR00320">
    <property type="entry name" value="GPROTEINBRPT"/>
</dbReference>
<keyword evidence="2" id="KW-0677">Repeat</keyword>
<dbReference type="InterPro" id="IPR020472">
    <property type="entry name" value="WD40_PAC1"/>
</dbReference>
<evidence type="ECO:0000313" key="4">
    <source>
        <dbReference type="EMBL" id="KIM72671.1"/>
    </source>
</evidence>
<feature type="non-terminal residue" evidence="4">
    <location>
        <position position="1"/>
    </location>
</feature>
<feature type="repeat" description="WD" evidence="3">
    <location>
        <begin position="422"/>
        <end position="463"/>
    </location>
</feature>
<dbReference type="InterPro" id="IPR032675">
    <property type="entry name" value="LRR_dom_sf"/>
</dbReference>
<reference evidence="5" key="2">
    <citation type="submission" date="2015-01" db="EMBL/GenBank/DDBJ databases">
        <title>Evolutionary Origins and Diversification of the Mycorrhizal Mutualists.</title>
        <authorList>
            <consortium name="DOE Joint Genome Institute"/>
            <consortium name="Mycorrhizal Genomics Consortium"/>
            <person name="Kohler A."/>
            <person name="Kuo A."/>
            <person name="Nagy L.G."/>
            <person name="Floudas D."/>
            <person name="Copeland A."/>
            <person name="Barry K.W."/>
            <person name="Cichocki N."/>
            <person name="Veneault-Fourrey C."/>
            <person name="LaButti K."/>
            <person name="Lindquist E.A."/>
            <person name="Lipzen A."/>
            <person name="Lundell T."/>
            <person name="Morin E."/>
            <person name="Murat C."/>
            <person name="Riley R."/>
            <person name="Ohm R."/>
            <person name="Sun H."/>
            <person name="Tunlid A."/>
            <person name="Henrissat B."/>
            <person name="Grigoriev I.V."/>
            <person name="Hibbett D.S."/>
            <person name="Martin F."/>
        </authorList>
    </citation>
    <scope>NUCLEOTIDE SEQUENCE [LARGE SCALE GENOMIC DNA]</scope>
    <source>
        <strain evidence="5">F 1598</strain>
    </source>
</reference>
<proteinExistence type="predicted"/>
<feature type="repeat" description="WD" evidence="3">
    <location>
        <begin position="336"/>
        <end position="377"/>
    </location>
</feature>
<dbReference type="InterPro" id="IPR015943">
    <property type="entry name" value="WD40/YVTN_repeat-like_dom_sf"/>
</dbReference>
<dbReference type="Gene3D" id="3.80.10.10">
    <property type="entry name" value="Ribonuclease Inhibitor"/>
    <property type="match status" value="1"/>
</dbReference>
<reference evidence="4 5" key="1">
    <citation type="submission" date="2014-04" db="EMBL/GenBank/DDBJ databases">
        <authorList>
            <consortium name="DOE Joint Genome Institute"/>
            <person name="Kuo A."/>
            <person name="Tarkka M."/>
            <person name="Buscot F."/>
            <person name="Kohler A."/>
            <person name="Nagy L.G."/>
            <person name="Floudas D."/>
            <person name="Copeland A."/>
            <person name="Barry K.W."/>
            <person name="Cichocki N."/>
            <person name="Veneault-Fourrey C."/>
            <person name="LaButti K."/>
            <person name="Lindquist E.A."/>
            <person name="Lipzen A."/>
            <person name="Lundell T."/>
            <person name="Morin E."/>
            <person name="Murat C."/>
            <person name="Sun H."/>
            <person name="Tunlid A."/>
            <person name="Henrissat B."/>
            <person name="Grigoriev I.V."/>
            <person name="Hibbett D.S."/>
            <person name="Martin F."/>
            <person name="Nordberg H.P."/>
            <person name="Cantor M.N."/>
            <person name="Hua S.X."/>
        </authorList>
    </citation>
    <scope>NUCLEOTIDE SEQUENCE [LARGE SCALE GENOMIC DNA]</scope>
    <source>
        <strain evidence="4 5">F 1598</strain>
    </source>
</reference>
<gene>
    <name evidence="4" type="ORF">PILCRDRAFT_829635</name>
</gene>
<dbReference type="Gene3D" id="2.130.10.10">
    <property type="entry name" value="YVTN repeat-like/Quinoprotein amine dehydrogenase"/>
    <property type="match status" value="3"/>
</dbReference>
<dbReference type="Proteomes" id="UP000054166">
    <property type="component" value="Unassembled WGS sequence"/>
</dbReference>
<sequence>MDRCPAEIWQRIFLLACTDGGRTGRSLSLVSKYIRDVSKQHKLQSIGIDNVDQAKSFIHLLYDIPIEQRCVSHFTISDHRNHLSFDDYIAKEGSKGSLRLLRRISTAVFRIPRSKVLQRKQAQKIGRRFLETNLERDAAILHALPIVLAIISPTLERLDIDFDCSIVPSNVIPASLQTLALLTSLTLSCGFEGSFGVILDDILSNMSVSLPSLKYLDLSRFRSYTITIRSTSNVYAHLSILAPSLTHVRIPIEMAHNLALNGHHLNELPVTLERVFIQTKIHDALNRDDLIWSRTFAGCDDRVVYLSQRYTIYPVEELDALRCRLTRDGFPHNLTLKGHTDCVECATFSMDGKYIASGGNDGIIRVWDAQTGRSRLKPLKMHTDAVFCVAFSPDGRQIVSGGADNIILLWDVMKGEVIGELHEGHTEPIACVSFSSDGKQITSGSVDTTIRIWDVKTGRCVTDPLKGHTDTVCTAVFSRDDTRIVSGSMDATVIVWDAKSGQLIHGPLKGHTERALFAAFSLDEKRIISVSRGGNVCIWDANTGSLTAGPSQRHGEGALAIIFTPSSTLYTLSPNGKWVERCDEAESQIIQICDLKTGAIVVTFEEHIDRIRSVAFSPDSGRIVSASDDGTVQVHTLDF</sequence>
<dbReference type="SMART" id="SM00320">
    <property type="entry name" value="WD40"/>
    <property type="match status" value="6"/>
</dbReference>
<dbReference type="PROSITE" id="PS50294">
    <property type="entry name" value="WD_REPEATS_REGION"/>
    <property type="match status" value="5"/>
</dbReference>
<name>A0A0C3EY74_PILCF</name>
<organism evidence="4 5">
    <name type="scientific">Piloderma croceum (strain F 1598)</name>
    <dbReference type="NCBI Taxonomy" id="765440"/>
    <lineage>
        <taxon>Eukaryota</taxon>
        <taxon>Fungi</taxon>
        <taxon>Dikarya</taxon>
        <taxon>Basidiomycota</taxon>
        <taxon>Agaricomycotina</taxon>
        <taxon>Agaricomycetes</taxon>
        <taxon>Agaricomycetidae</taxon>
        <taxon>Atheliales</taxon>
        <taxon>Atheliaceae</taxon>
        <taxon>Piloderma</taxon>
    </lineage>
</organism>
<evidence type="ECO:0000256" key="3">
    <source>
        <dbReference type="PROSITE-ProRule" id="PRU00221"/>
    </source>
</evidence>
<dbReference type="SUPFAM" id="SSF50978">
    <property type="entry name" value="WD40 repeat-like"/>
    <property type="match status" value="1"/>
</dbReference>
<dbReference type="InParanoid" id="A0A0C3EY74"/>
<dbReference type="CDD" id="cd00200">
    <property type="entry name" value="WD40"/>
    <property type="match status" value="1"/>
</dbReference>
<dbReference type="OrthoDB" id="538223at2759"/>
<dbReference type="PROSITE" id="PS00678">
    <property type="entry name" value="WD_REPEATS_1"/>
    <property type="match status" value="4"/>
</dbReference>
<protein>
    <submittedName>
        <fullName evidence="4">Uncharacterized protein</fullName>
    </submittedName>
</protein>
<dbReference type="SUPFAM" id="SSF52047">
    <property type="entry name" value="RNI-like"/>
    <property type="match status" value="1"/>
</dbReference>
<dbReference type="PANTHER" id="PTHR22847:SF637">
    <property type="entry name" value="WD REPEAT DOMAIN 5B"/>
    <property type="match status" value="1"/>
</dbReference>
<feature type="repeat" description="WD" evidence="3">
    <location>
        <begin position="465"/>
        <end position="506"/>
    </location>
</feature>
<keyword evidence="1 3" id="KW-0853">WD repeat</keyword>
<dbReference type="AlphaFoldDB" id="A0A0C3EY74"/>
<evidence type="ECO:0000313" key="5">
    <source>
        <dbReference type="Proteomes" id="UP000054166"/>
    </source>
</evidence>
<accession>A0A0C3EY74</accession>
<feature type="repeat" description="WD" evidence="3">
    <location>
        <begin position="604"/>
        <end position="639"/>
    </location>
</feature>